<keyword evidence="1" id="KW-0812">Transmembrane</keyword>
<name>C5KF45_PERM5</name>
<evidence type="ECO:0000313" key="2">
    <source>
        <dbReference type="EMBL" id="EER16847.1"/>
    </source>
</evidence>
<organism evidence="3">
    <name type="scientific">Perkinsus marinus (strain ATCC 50983 / TXsc)</name>
    <dbReference type="NCBI Taxonomy" id="423536"/>
    <lineage>
        <taxon>Eukaryota</taxon>
        <taxon>Sar</taxon>
        <taxon>Alveolata</taxon>
        <taxon>Perkinsozoa</taxon>
        <taxon>Perkinsea</taxon>
        <taxon>Perkinsida</taxon>
        <taxon>Perkinsidae</taxon>
        <taxon>Perkinsus</taxon>
    </lineage>
</organism>
<proteinExistence type="predicted"/>
<dbReference type="InParanoid" id="C5KF45"/>
<protein>
    <submittedName>
        <fullName evidence="2">Uncharacterized protein</fullName>
    </submittedName>
</protein>
<dbReference type="EMBL" id="GG672691">
    <property type="protein sequence ID" value="EER16847.1"/>
    <property type="molecule type" value="Genomic_DNA"/>
</dbReference>
<keyword evidence="1" id="KW-0472">Membrane</keyword>
<gene>
    <name evidence="2" type="ORF">Pmar_PMAR004698</name>
</gene>
<dbReference type="Proteomes" id="UP000007800">
    <property type="component" value="Unassembled WGS sequence"/>
</dbReference>
<sequence length="88" mass="9667">MGYVQIAVAGGAMLGYLVGEHHSGKSITYSPGPGQRLLDSAKHHHHHHPKGFCAQLKRLLASPLFVCMTFALCALYFVVTGVQYWVMQ</sequence>
<dbReference type="AlphaFoldDB" id="C5KF45"/>
<evidence type="ECO:0000313" key="3">
    <source>
        <dbReference type="Proteomes" id="UP000007800"/>
    </source>
</evidence>
<feature type="transmembrane region" description="Helical" evidence="1">
    <location>
        <begin position="64"/>
        <end position="86"/>
    </location>
</feature>
<keyword evidence="1" id="KW-1133">Transmembrane helix</keyword>
<accession>C5KF45</accession>
<evidence type="ECO:0000256" key="1">
    <source>
        <dbReference type="SAM" id="Phobius"/>
    </source>
</evidence>
<reference evidence="2 3" key="1">
    <citation type="submission" date="2008-07" db="EMBL/GenBank/DDBJ databases">
        <authorList>
            <person name="El-Sayed N."/>
            <person name="Caler E."/>
            <person name="Inman J."/>
            <person name="Amedeo P."/>
            <person name="Hass B."/>
            <person name="Wortman J."/>
        </authorList>
    </citation>
    <scope>NUCLEOTIDE SEQUENCE [LARGE SCALE GENOMIC DNA]</scope>
    <source>
        <strain evidence="3">ATCC 50983 / TXsc</strain>
    </source>
</reference>
<keyword evidence="3" id="KW-1185">Reference proteome</keyword>
<dbReference type="RefSeq" id="XP_002785051.1">
    <property type="nucleotide sequence ID" value="XM_002785005.1"/>
</dbReference>
<dbReference type="GeneID" id="9052904"/>
<dbReference type="OrthoDB" id="6770063at2759"/>